<dbReference type="Pfam" id="PF01239">
    <property type="entry name" value="PPTA"/>
    <property type="match status" value="4"/>
</dbReference>
<proteinExistence type="inferred from homology"/>
<protein>
    <recommendedName>
        <fullName evidence="3 9">Geranylgeranyl transferase type-2 subunit alpha</fullName>
        <ecNumber evidence="2 9">2.5.1.60</ecNumber>
    </recommendedName>
    <alternativeName>
        <fullName evidence="7 9">Geranylgeranyl transferase type II subunit alpha</fullName>
    </alternativeName>
</protein>
<dbReference type="PANTHER" id="PTHR11129">
    <property type="entry name" value="PROTEIN FARNESYLTRANSFERASE ALPHA SUBUNIT/RAB GERANYLGERANYL TRANSFERASE ALPHA SUBUNIT"/>
    <property type="match status" value="1"/>
</dbReference>
<evidence type="ECO:0000256" key="3">
    <source>
        <dbReference type="ARBA" id="ARBA00014772"/>
    </source>
</evidence>
<evidence type="ECO:0000313" key="12">
    <source>
        <dbReference type="Proteomes" id="UP000663828"/>
    </source>
</evidence>
<dbReference type="Proteomes" id="UP000663852">
    <property type="component" value="Unassembled WGS sequence"/>
</dbReference>
<keyword evidence="5 9" id="KW-0808">Transferase</keyword>
<dbReference type="EMBL" id="CAJNOR010001314">
    <property type="protein sequence ID" value="CAF1119646.1"/>
    <property type="molecule type" value="Genomic_DNA"/>
</dbReference>
<dbReference type="GO" id="GO:0005968">
    <property type="term" value="C:Rab-protein geranylgeranyltransferase complex"/>
    <property type="evidence" value="ECO:0007669"/>
    <property type="project" value="TreeGrafter"/>
</dbReference>
<keyword evidence="4 9" id="KW-0637">Prenyltransferase</keyword>
<reference evidence="10" key="1">
    <citation type="submission" date="2021-02" db="EMBL/GenBank/DDBJ databases">
        <authorList>
            <person name="Nowell W R."/>
        </authorList>
    </citation>
    <scope>NUCLEOTIDE SEQUENCE</scope>
</reference>
<accession>A0A814QER4</accession>
<evidence type="ECO:0000256" key="7">
    <source>
        <dbReference type="ARBA" id="ARBA00031267"/>
    </source>
</evidence>
<dbReference type="SUPFAM" id="SSF48439">
    <property type="entry name" value="Protein prenylyltransferase"/>
    <property type="match status" value="1"/>
</dbReference>
<dbReference type="InterPro" id="IPR002088">
    <property type="entry name" value="Prenyl_trans_a"/>
</dbReference>
<evidence type="ECO:0000256" key="5">
    <source>
        <dbReference type="ARBA" id="ARBA00022679"/>
    </source>
</evidence>
<comment type="function">
    <text evidence="9">Catalyzes the transfer of a geranyl-geranyl moiety from geranyl-geranyl pyrophosphate to cysteines occuring in specific C-terminal amino acid sequences.</text>
</comment>
<keyword evidence="6" id="KW-0677">Repeat</keyword>
<keyword evidence="12" id="KW-1185">Reference proteome</keyword>
<dbReference type="OrthoDB" id="1658at2759"/>
<dbReference type="PANTHER" id="PTHR11129:SF2">
    <property type="entry name" value="GERANYLGERANYL TRANSFERASE TYPE-2 SUBUNIT ALPHA"/>
    <property type="match status" value="1"/>
</dbReference>
<evidence type="ECO:0000313" key="10">
    <source>
        <dbReference type="EMBL" id="CAF1119646.1"/>
    </source>
</evidence>
<dbReference type="EC" id="2.5.1.60" evidence="2 9"/>
<organism evidence="10 12">
    <name type="scientific">Adineta ricciae</name>
    <name type="common">Rotifer</name>
    <dbReference type="NCBI Taxonomy" id="249248"/>
    <lineage>
        <taxon>Eukaryota</taxon>
        <taxon>Metazoa</taxon>
        <taxon>Spiralia</taxon>
        <taxon>Gnathifera</taxon>
        <taxon>Rotifera</taxon>
        <taxon>Eurotatoria</taxon>
        <taxon>Bdelloidea</taxon>
        <taxon>Adinetida</taxon>
        <taxon>Adinetidae</taxon>
        <taxon>Adineta</taxon>
    </lineage>
</organism>
<dbReference type="EMBL" id="CAJNOJ010000107">
    <property type="protein sequence ID" value="CAF1126489.1"/>
    <property type="molecule type" value="Genomic_DNA"/>
</dbReference>
<evidence type="ECO:0000313" key="11">
    <source>
        <dbReference type="EMBL" id="CAF1126489.1"/>
    </source>
</evidence>
<evidence type="ECO:0000256" key="6">
    <source>
        <dbReference type="ARBA" id="ARBA00022737"/>
    </source>
</evidence>
<evidence type="ECO:0000256" key="4">
    <source>
        <dbReference type="ARBA" id="ARBA00022602"/>
    </source>
</evidence>
<dbReference type="Gene3D" id="1.25.40.120">
    <property type="entry name" value="Protein prenylyltransferase"/>
    <property type="match status" value="1"/>
</dbReference>
<dbReference type="PROSITE" id="PS51147">
    <property type="entry name" value="PFTA"/>
    <property type="match status" value="3"/>
</dbReference>
<dbReference type="FunFam" id="1.25.40.120:FF:000035">
    <property type="entry name" value="Geranylgeranyl transferase type-2 subunit alpha"/>
    <property type="match status" value="1"/>
</dbReference>
<evidence type="ECO:0000256" key="8">
    <source>
        <dbReference type="ARBA" id="ARBA00047658"/>
    </source>
</evidence>
<name>A0A814QER4_ADIRI</name>
<evidence type="ECO:0000256" key="9">
    <source>
        <dbReference type="RuleBase" id="RU367120"/>
    </source>
</evidence>
<comment type="similarity">
    <text evidence="1 9">Belongs to the protein prenyltransferase subunit alpha family.</text>
</comment>
<evidence type="ECO:0000256" key="1">
    <source>
        <dbReference type="ARBA" id="ARBA00006734"/>
    </source>
</evidence>
<dbReference type="AlphaFoldDB" id="A0A814QER4"/>
<comment type="catalytic activity">
    <reaction evidence="8 9">
        <text>geranylgeranyl diphosphate + L-cysteinyl-[protein] = S-geranylgeranyl-L-cysteinyl-[protein] + diphosphate</text>
        <dbReference type="Rhea" id="RHEA:21240"/>
        <dbReference type="Rhea" id="RHEA-COMP:10131"/>
        <dbReference type="Rhea" id="RHEA-COMP:11537"/>
        <dbReference type="ChEBI" id="CHEBI:29950"/>
        <dbReference type="ChEBI" id="CHEBI:33019"/>
        <dbReference type="ChEBI" id="CHEBI:57533"/>
        <dbReference type="ChEBI" id="CHEBI:86021"/>
        <dbReference type="EC" id="2.5.1.60"/>
    </reaction>
</comment>
<evidence type="ECO:0000256" key="2">
    <source>
        <dbReference type="ARBA" id="ARBA00012656"/>
    </source>
</evidence>
<gene>
    <name evidence="11" type="ORF">EDS130_LOCUS21340</name>
    <name evidence="10" type="ORF">XAT740_LOCUS19308</name>
</gene>
<dbReference type="Proteomes" id="UP000663828">
    <property type="component" value="Unassembled WGS sequence"/>
</dbReference>
<sequence length="313" mass="37762">MSVHGQVKVRTSAEQKAARERERAEKLHLYLSEYENILTNRQTADPLVLLKSTENVLSEHPDCFTLWNVRREALLKIEHEQEKDLLEKELSVTQRCLQSNPKSYSCWYQRQWCLKQLREKFNVNLYKNELGLCKKYLELDERNFHCWAYRYYLLEQLCPPTSSSDLEPFFDQELEFLHATIGRNLSNYSAWHYRSKYLDKLLDHCPTRRSAVLSLEWELVLNAVYTDCWDQAAWFYLRWLLFKQLGSEAISEDKHIKPLEELDEVEPRNRWCMLALCQLWKEKKVRDEKRKCYLEQLANEIDCDRAQFYRDQI</sequence>
<comment type="caution">
    <text evidence="10">The sequence shown here is derived from an EMBL/GenBank/DDBJ whole genome shotgun (WGS) entry which is preliminary data.</text>
</comment>
<dbReference type="GO" id="GO:0097354">
    <property type="term" value="P:prenylation"/>
    <property type="evidence" value="ECO:0007669"/>
    <property type="project" value="UniProtKB-UniRule"/>
</dbReference>
<dbReference type="GO" id="GO:0004663">
    <property type="term" value="F:Rab geranylgeranyltransferase activity"/>
    <property type="evidence" value="ECO:0007669"/>
    <property type="project" value="UniProtKB-UniRule"/>
</dbReference>